<proteinExistence type="predicted"/>
<dbReference type="InterPro" id="IPR017930">
    <property type="entry name" value="Myb_dom"/>
</dbReference>
<sequence length="595" mass="67356">MSENRHEKCSNVTLEGLHEDNCCVSKDELNKLAYKHVRVEEGEAFVPAAEYEVMEVEHFLAETKYENVLEDKFFYMNSADTEKYLTLEDFPSPDELGIINTDFGISNSDSTRSPGEFMDSMLQDREEDQCLGLLGNLSSDYPDYLLDSGFAGKSSHLHDDLHGRYCLRNLCSDYSKTLEVDSDVDETLNLTKSINPKTDGVSDQNTLYPDDTSILEPHDVFRNTCRQGASNADKQRLKQQILSGLGSLRELDATSDDLKSRLLLDENEDMIVLFTKQMSEASCASLMSTADHKTSVVKSLSDRFADKNAVSDCNRLPDFEGRDHALVTRKRTRKPTRRYIEESSEAKTRVCTENLGSFSIIPQDKILQVRAHNVLWKRSGSTQMICSEKSSTLSCSQMYIVQPRRGRPRKNCTLVKDIKCQRGYINAVEHKTVCGSVTSISENEDDVLDFSPTAQSDKCGVRRKHHRSWTLSEVTKLIEGVSRYGVGRWTEIKRLLFSSSAYRTSVDLKDKWRNLLKASGAHMHGKKEVDTKRKHLPGLVPQSILRRVRDLAIMHPYPRERKTRAPLSALIPANGKGIPCSRRMMHRSSMVPSSV</sequence>
<accession>A0A1D1XGZ0</accession>
<name>A0A1D1XGZ0_9ARAE</name>
<dbReference type="SMART" id="SM00717">
    <property type="entry name" value="SANT"/>
    <property type="match status" value="1"/>
</dbReference>
<dbReference type="PROSITE" id="PS50090">
    <property type="entry name" value="MYB_LIKE"/>
    <property type="match status" value="1"/>
</dbReference>
<dbReference type="GO" id="GO:0003677">
    <property type="term" value="F:DNA binding"/>
    <property type="evidence" value="ECO:0007669"/>
    <property type="project" value="UniProtKB-KW"/>
</dbReference>
<keyword evidence="1" id="KW-0238">DNA-binding</keyword>
<dbReference type="CDD" id="cd11660">
    <property type="entry name" value="SANT_TRF"/>
    <property type="match status" value="1"/>
</dbReference>
<dbReference type="Gene3D" id="1.10.246.220">
    <property type="match status" value="1"/>
</dbReference>
<feature type="domain" description="Myb-like" evidence="2">
    <location>
        <begin position="468"/>
        <end position="516"/>
    </location>
</feature>
<protein>
    <submittedName>
        <fullName evidence="4">Telomere repeat-binding protein 6</fullName>
    </submittedName>
</protein>
<evidence type="ECO:0000256" key="1">
    <source>
        <dbReference type="ARBA" id="ARBA00023125"/>
    </source>
</evidence>
<reference evidence="4" key="1">
    <citation type="submission" date="2015-07" db="EMBL/GenBank/DDBJ databases">
        <title>Transcriptome Assembly of Anthurium amnicola.</title>
        <authorList>
            <person name="Suzuki J."/>
        </authorList>
    </citation>
    <scope>NUCLEOTIDE SEQUENCE</scope>
</reference>
<evidence type="ECO:0000259" key="3">
    <source>
        <dbReference type="PROSITE" id="PS51294"/>
    </source>
</evidence>
<organism evidence="4">
    <name type="scientific">Anthurium amnicola</name>
    <dbReference type="NCBI Taxonomy" id="1678845"/>
    <lineage>
        <taxon>Eukaryota</taxon>
        <taxon>Viridiplantae</taxon>
        <taxon>Streptophyta</taxon>
        <taxon>Embryophyta</taxon>
        <taxon>Tracheophyta</taxon>
        <taxon>Spermatophyta</taxon>
        <taxon>Magnoliopsida</taxon>
        <taxon>Liliopsida</taxon>
        <taxon>Araceae</taxon>
        <taxon>Pothoideae</taxon>
        <taxon>Potheae</taxon>
        <taxon>Anthurium</taxon>
    </lineage>
</organism>
<dbReference type="InterPro" id="IPR001005">
    <property type="entry name" value="SANT/Myb"/>
</dbReference>
<dbReference type="InterPro" id="IPR009057">
    <property type="entry name" value="Homeodomain-like_sf"/>
</dbReference>
<dbReference type="AlphaFoldDB" id="A0A1D1XGZ0"/>
<evidence type="ECO:0000313" key="4">
    <source>
        <dbReference type="EMBL" id="JAT41646.1"/>
    </source>
</evidence>
<feature type="domain" description="HTH myb-type" evidence="3">
    <location>
        <begin position="463"/>
        <end position="520"/>
    </location>
</feature>
<dbReference type="Pfam" id="PF00249">
    <property type="entry name" value="Myb_DNA-binding"/>
    <property type="match status" value="1"/>
</dbReference>
<dbReference type="PROSITE" id="PS51294">
    <property type="entry name" value="HTH_MYB"/>
    <property type="match status" value="1"/>
</dbReference>
<dbReference type="SUPFAM" id="SSF46689">
    <property type="entry name" value="Homeodomain-like"/>
    <property type="match status" value="1"/>
</dbReference>
<evidence type="ECO:0000259" key="2">
    <source>
        <dbReference type="PROSITE" id="PS50090"/>
    </source>
</evidence>
<dbReference type="EMBL" id="GDJX01026290">
    <property type="protein sequence ID" value="JAT41646.1"/>
    <property type="molecule type" value="Transcribed_RNA"/>
</dbReference>
<dbReference type="PANTHER" id="PTHR47122:SF8">
    <property type="entry name" value="MYB-LIKE DOMAIN-CONTAINING PROTEIN"/>
    <property type="match status" value="1"/>
</dbReference>
<gene>
    <name evidence="4" type="primary">TRP6_6</name>
    <name evidence="4" type="ORF">g.52785</name>
</gene>
<dbReference type="PANTHER" id="PTHR47122">
    <property type="entry name" value="MYB-LIKE DNA-BINDING DOMAIN CONTAINING PROTEIN, EXPRESSED"/>
    <property type="match status" value="1"/>
</dbReference>